<evidence type="ECO:0000313" key="2">
    <source>
        <dbReference type="EMBL" id="CAG2161411.1"/>
    </source>
</evidence>
<sequence length="207" mass="23148">MFATQPDQTYALFSAPVSNSGPLEGEQPGEPHFAPLRMGAQPTEHGCRYAMQPVKLACHVHTGFIEVRNGRPLQRLPDLCDGRPEPMGRIVDAVLNGACAQPHAEQISQRLRRTVHRQLLVLRQVHDGGFDLRSVLRRPAHACRKHGTMHFPAVALCPLDAMLRNFKTDGRQVNNLPRFGRNRDGLARDRLATSVAPRRDRMNVCSQ</sequence>
<feature type="region of interest" description="Disordered" evidence="1">
    <location>
        <begin position="14"/>
        <end position="35"/>
    </location>
</feature>
<reference evidence="2 3" key="1">
    <citation type="submission" date="2021-03" db="EMBL/GenBank/DDBJ databases">
        <authorList>
            <person name="Peeters C."/>
        </authorList>
    </citation>
    <scope>NUCLEOTIDE SEQUENCE [LARGE SCALE GENOMIC DNA]</scope>
    <source>
        <strain evidence="2 3">LMG 26411</strain>
    </source>
</reference>
<name>A0ABM8TWY1_9BURK</name>
<proteinExistence type="predicted"/>
<organism evidence="2 3">
    <name type="scientific">Cupriavidus numazuensis</name>
    <dbReference type="NCBI Taxonomy" id="221992"/>
    <lineage>
        <taxon>Bacteria</taxon>
        <taxon>Pseudomonadati</taxon>
        <taxon>Pseudomonadota</taxon>
        <taxon>Betaproteobacteria</taxon>
        <taxon>Burkholderiales</taxon>
        <taxon>Burkholderiaceae</taxon>
        <taxon>Cupriavidus</taxon>
    </lineage>
</organism>
<accession>A0ABM8TWY1</accession>
<keyword evidence="3" id="KW-1185">Reference proteome</keyword>
<evidence type="ECO:0000256" key="1">
    <source>
        <dbReference type="SAM" id="MobiDB-lite"/>
    </source>
</evidence>
<dbReference type="Proteomes" id="UP000672657">
    <property type="component" value="Unassembled WGS sequence"/>
</dbReference>
<evidence type="ECO:0000313" key="3">
    <source>
        <dbReference type="Proteomes" id="UP000672657"/>
    </source>
</evidence>
<gene>
    <name evidence="2" type="ORF">LMG26411_08221</name>
</gene>
<protein>
    <submittedName>
        <fullName evidence="2">Uncharacterized protein</fullName>
    </submittedName>
</protein>
<dbReference type="EMBL" id="CAJPVI010000159">
    <property type="protein sequence ID" value="CAG2161411.1"/>
    <property type="molecule type" value="Genomic_DNA"/>
</dbReference>
<comment type="caution">
    <text evidence="2">The sequence shown here is derived from an EMBL/GenBank/DDBJ whole genome shotgun (WGS) entry which is preliminary data.</text>
</comment>